<protein>
    <submittedName>
        <fullName evidence="2">Uncharacterized protein</fullName>
    </submittedName>
</protein>
<evidence type="ECO:0000313" key="2">
    <source>
        <dbReference type="EMBL" id="GMR41202.1"/>
    </source>
</evidence>
<feature type="region of interest" description="Disordered" evidence="1">
    <location>
        <begin position="113"/>
        <end position="148"/>
    </location>
</feature>
<dbReference type="AlphaFoldDB" id="A0AAN4ZMX4"/>
<accession>A0AAN4ZMX4</accession>
<proteinExistence type="predicted"/>
<gene>
    <name evidence="2" type="ORF">PMAYCL1PPCAC_11397</name>
</gene>
<feature type="non-terminal residue" evidence="2">
    <location>
        <position position="148"/>
    </location>
</feature>
<dbReference type="Proteomes" id="UP001328107">
    <property type="component" value="Unassembled WGS sequence"/>
</dbReference>
<organism evidence="2 3">
    <name type="scientific">Pristionchus mayeri</name>
    <dbReference type="NCBI Taxonomy" id="1317129"/>
    <lineage>
        <taxon>Eukaryota</taxon>
        <taxon>Metazoa</taxon>
        <taxon>Ecdysozoa</taxon>
        <taxon>Nematoda</taxon>
        <taxon>Chromadorea</taxon>
        <taxon>Rhabditida</taxon>
        <taxon>Rhabditina</taxon>
        <taxon>Diplogasteromorpha</taxon>
        <taxon>Diplogasteroidea</taxon>
        <taxon>Neodiplogasteridae</taxon>
        <taxon>Pristionchus</taxon>
    </lineage>
</organism>
<dbReference type="EMBL" id="BTRK01000003">
    <property type="protein sequence ID" value="GMR41202.1"/>
    <property type="molecule type" value="Genomic_DNA"/>
</dbReference>
<reference evidence="3" key="1">
    <citation type="submission" date="2022-10" db="EMBL/GenBank/DDBJ databases">
        <title>Genome assembly of Pristionchus species.</title>
        <authorList>
            <person name="Yoshida K."/>
            <person name="Sommer R.J."/>
        </authorList>
    </citation>
    <scope>NUCLEOTIDE SEQUENCE [LARGE SCALE GENOMIC DNA]</scope>
    <source>
        <strain evidence="3">RS5460</strain>
    </source>
</reference>
<keyword evidence="3" id="KW-1185">Reference proteome</keyword>
<name>A0AAN4ZMX4_9BILA</name>
<comment type="caution">
    <text evidence="2">The sequence shown here is derived from an EMBL/GenBank/DDBJ whole genome shotgun (WGS) entry which is preliminary data.</text>
</comment>
<evidence type="ECO:0000256" key="1">
    <source>
        <dbReference type="SAM" id="MobiDB-lite"/>
    </source>
</evidence>
<feature type="compositionally biased region" description="Basic and acidic residues" evidence="1">
    <location>
        <begin position="95"/>
        <end position="105"/>
    </location>
</feature>
<evidence type="ECO:0000313" key="3">
    <source>
        <dbReference type="Proteomes" id="UP001328107"/>
    </source>
</evidence>
<feature type="region of interest" description="Disordered" evidence="1">
    <location>
        <begin position="86"/>
        <end position="105"/>
    </location>
</feature>
<sequence>LLHLLLPPSPLILTPIPRSNWLNAPIAARTTTPITRPTRLTPCALRRKCKEEAGLAYPHGTLAQVEKEQFPRGQVQRRLAKDSRRLSWRRANTNGRRERGRDERGEEFWPYLHTRHRPQHGHIPVRGAGGRRLQDAKRRGRDRSGQSG</sequence>
<feature type="non-terminal residue" evidence="2">
    <location>
        <position position="1"/>
    </location>
</feature>